<name>A0AAT9TTU0_9VIRU</name>
<organism evidence="1">
    <name type="scientific">Pseudomonas phage JS</name>
    <dbReference type="NCBI Taxonomy" id="3015289"/>
    <lineage>
        <taxon>Viruses</taxon>
    </lineage>
</organism>
<accession>A0AAT9TTU0</accession>
<reference evidence="1" key="1">
    <citation type="submission" date="2023-01" db="EMBL/GenBank/DDBJ databases">
        <authorList>
            <person name="Kunisch F."/>
            <person name="Gonzalez Moreno M."/>
            <person name="Wagemans J."/>
        </authorList>
    </citation>
    <scope>NUCLEOTIDE SEQUENCE</scope>
</reference>
<proteinExistence type="predicted"/>
<dbReference type="EMBL" id="OQ210008">
    <property type="protein sequence ID" value="WDS52585.1"/>
    <property type="molecule type" value="Genomic_DNA"/>
</dbReference>
<gene>
    <name evidence="1" type="ORF">JS_gp85</name>
</gene>
<sequence length="89" mass="10783">MVQWDVGNSLLSIRKLAMTSRWKEAVYRKYSVRRLRQELEEFKEARRFAPNQRIRAWFDAHIEFSRTPLGYSRVRPSLPRRPSVIKCCR</sequence>
<protein>
    <submittedName>
        <fullName evidence="1">Uncharacterized protein</fullName>
    </submittedName>
</protein>
<evidence type="ECO:0000313" key="1">
    <source>
        <dbReference type="EMBL" id="WDS52585.1"/>
    </source>
</evidence>